<comment type="catalytic activity">
    <reaction evidence="21">
        <text>decanal + NADP(+) = (2E)-decenal + NADPH + H(+)</text>
        <dbReference type="Rhea" id="RHEA:50612"/>
        <dbReference type="ChEBI" id="CHEBI:15378"/>
        <dbReference type="ChEBI" id="CHEBI:31457"/>
        <dbReference type="ChEBI" id="CHEBI:57783"/>
        <dbReference type="ChEBI" id="CHEBI:58349"/>
        <dbReference type="ChEBI" id="CHEBI:133455"/>
    </reaction>
    <physiologicalReaction direction="right-to-left" evidence="21">
        <dbReference type="Rhea" id="RHEA:50614"/>
    </physiologicalReaction>
</comment>
<dbReference type="Pfam" id="PF16884">
    <property type="entry name" value="ADH_N_2"/>
    <property type="match status" value="1"/>
</dbReference>
<comment type="catalytic activity">
    <reaction evidence="23">
        <text>leukotriene B4 + NADP(+) = 12-oxo-leukotriene B4 + NADPH + H(+)</text>
        <dbReference type="Rhea" id="RHEA:50608"/>
        <dbReference type="ChEBI" id="CHEBI:15378"/>
        <dbReference type="ChEBI" id="CHEBI:57461"/>
        <dbReference type="ChEBI" id="CHEBI:57783"/>
        <dbReference type="ChEBI" id="CHEBI:58349"/>
        <dbReference type="ChEBI" id="CHEBI:133309"/>
    </reaction>
    <physiologicalReaction direction="left-to-right" evidence="23">
        <dbReference type="Rhea" id="RHEA:50609"/>
    </physiologicalReaction>
</comment>
<evidence type="ECO:0000256" key="17">
    <source>
        <dbReference type="ARBA" id="ARBA00032255"/>
    </source>
</evidence>
<proteinExistence type="inferred from homology"/>
<feature type="domain" description="Enoyl reductase (ER)" evidence="35">
    <location>
        <begin position="15"/>
        <end position="333"/>
    </location>
</feature>
<evidence type="ECO:0000256" key="7">
    <source>
        <dbReference type="ARBA" id="ARBA00022490"/>
    </source>
</evidence>
<comment type="catalytic activity">
    <reaction evidence="22">
        <text>pentan-2-one + NADP(+) = (E)-pent-3-en-2-one + NADPH + H(+)</text>
        <dbReference type="Rhea" id="RHEA:50788"/>
        <dbReference type="ChEBI" id="CHEBI:15378"/>
        <dbReference type="ChEBI" id="CHEBI:16472"/>
        <dbReference type="ChEBI" id="CHEBI:57783"/>
        <dbReference type="ChEBI" id="CHEBI:58349"/>
        <dbReference type="ChEBI" id="CHEBI:145276"/>
    </reaction>
    <physiologicalReaction direction="right-to-left" evidence="22">
        <dbReference type="Rhea" id="RHEA:50790"/>
    </physiologicalReaction>
</comment>
<keyword evidence="13" id="KW-0560">Oxidoreductase</keyword>
<evidence type="ECO:0000256" key="33">
    <source>
        <dbReference type="ARBA" id="ARBA00049179"/>
    </source>
</evidence>
<dbReference type="PANTHER" id="PTHR43205">
    <property type="entry name" value="PROSTAGLANDIN REDUCTASE"/>
    <property type="match status" value="1"/>
</dbReference>
<comment type="catalytic activity">
    <reaction evidence="32">
        <text>13,14-dihydro-15-oxo-prostaglandin E1 + NADP(+) = 15-oxoprostaglandin E1 + NADPH + H(+)</text>
        <dbReference type="Rhea" id="RHEA:50584"/>
        <dbReference type="ChEBI" id="CHEBI:15378"/>
        <dbReference type="ChEBI" id="CHEBI:57401"/>
        <dbReference type="ChEBI" id="CHEBI:57783"/>
        <dbReference type="ChEBI" id="CHEBI:58349"/>
        <dbReference type="ChEBI" id="CHEBI:133408"/>
    </reaction>
    <physiologicalReaction direction="right-to-left" evidence="32">
        <dbReference type="Rhea" id="RHEA:50586"/>
    </physiologicalReaction>
</comment>
<keyword evidence="9" id="KW-0597">Phosphoprotein</keyword>
<dbReference type="AlphaFoldDB" id="A0A9P0F560"/>
<evidence type="ECO:0000256" key="11">
    <source>
        <dbReference type="ARBA" id="ARBA00022857"/>
    </source>
</evidence>
<evidence type="ECO:0000256" key="20">
    <source>
        <dbReference type="ARBA" id="ARBA00047461"/>
    </source>
</evidence>
<comment type="catalytic activity">
    <reaction evidence="33">
        <text>an n-alkanal + NADP(+) = an alk-2-enal + NADPH + H(+)</text>
        <dbReference type="Rhea" id="RHEA:13737"/>
        <dbReference type="ChEBI" id="CHEBI:12834"/>
        <dbReference type="ChEBI" id="CHEBI:13757"/>
        <dbReference type="ChEBI" id="CHEBI:15378"/>
        <dbReference type="ChEBI" id="CHEBI:57783"/>
        <dbReference type="ChEBI" id="CHEBI:58349"/>
        <dbReference type="EC" id="1.3.1.74"/>
    </reaction>
    <physiologicalReaction direction="right-to-left" evidence="33">
        <dbReference type="Rhea" id="RHEA:13739"/>
    </physiologicalReaction>
</comment>
<comment type="subcellular location">
    <subcellularLocation>
        <location evidence="1">Cytoplasm</location>
    </subcellularLocation>
</comment>
<dbReference type="EC" id="1.3.1.48" evidence="4"/>
<evidence type="ECO:0000256" key="26">
    <source>
        <dbReference type="ARBA" id="ARBA00048066"/>
    </source>
</evidence>
<dbReference type="InterPro" id="IPR036291">
    <property type="entry name" value="NAD(P)-bd_dom_sf"/>
</dbReference>
<evidence type="ECO:0000256" key="2">
    <source>
        <dbReference type="ARBA" id="ARBA00010460"/>
    </source>
</evidence>
<evidence type="ECO:0000313" key="37">
    <source>
        <dbReference type="Proteomes" id="UP001152759"/>
    </source>
</evidence>
<evidence type="ECO:0000256" key="31">
    <source>
        <dbReference type="ARBA" id="ARBA00049068"/>
    </source>
</evidence>
<dbReference type="FunFam" id="3.40.50.720:FF:000121">
    <property type="entry name" value="Prostaglandin reductase 2"/>
    <property type="match status" value="1"/>
</dbReference>
<comment type="catalytic activity">
    <reaction evidence="28">
        <text>4-hydroxynonanal + NADP(+) = (E)-4-hydroxynon-2-enal + NADPH + H(+)</text>
        <dbReference type="Rhea" id="RHEA:64736"/>
        <dbReference type="ChEBI" id="CHEBI:15378"/>
        <dbReference type="ChEBI" id="CHEBI:57783"/>
        <dbReference type="ChEBI" id="CHEBI:58349"/>
        <dbReference type="ChEBI" id="CHEBI:58968"/>
        <dbReference type="ChEBI" id="CHEBI:156112"/>
    </reaction>
    <physiologicalReaction direction="right-to-left" evidence="28">
        <dbReference type="Rhea" id="RHEA:64738"/>
    </physiologicalReaction>
</comment>
<evidence type="ECO:0000256" key="5">
    <source>
        <dbReference type="ARBA" id="ARBA00012410"/>
    </source>
</evidence>
<dbReference type="InterPro" id="IPR041694">
    <property type="entry name" value="ADH_N_2"/>
</dbReference>
<comment type="catalytic activity">
    <reaction evidence="30">
        <text>6-trans-leukotriene B4 + NADP(+) = 12-oxo-(5S)-hydroxy-(6E,8E,10E,14Z)-eicosatetraenoate + NADPH + H(+)</text>
        <dbReference type="Rhea" id="RHEA:51204"/>
        <dbReference type="ChEBI" id="CHEBI:15378"/>
        <dbReference type="ChEBI" id="CHEBI:57783"/>
        <dbReference type="ChEBI" id="CHEBI:58349"/>
        <dbReference type="ChEBI" id="CHEBI:90723"/>
        <dbReference type="ChEBI" id="CHEBI:133974"/>
    </reaction>
    <physiologicalReaction direction="left-to-right" evidence="30">
        <dbReference type="Rhea" id="RHEA:51205"/>
    </physiologicalReaction>
</comment>
<accession>A0A9P0F560</accession>
<dbReference type="CDD" id="cd08294">
    <property type="entry name" value="leukotriene_B4_DH_like"/>
    <property type="match status" value="1"/>
</dbReference>
<reference evidence="36" key="1">
    <citation type="submission" date="2021-12" db="EMBL/GenBank/DDBJ databases">
        <authorList>
            <person name="King R."/>
        </authorList>
    </citation>
    <scope>NUCLEOTIDE SEQUENCE</scope>
</reference>
<evidence type="ECO:0000256" key="19">
    <source>
        <dbReference type="ARBA" id="ARBA00033119"/>
    </source>
</evidence>
<evidence type="ECO:0000256" key="8">
    <source>
        <dbReference type="ARBA" id="ARBA00022501"/>
    </source>
</evidence>
<keyword evidence="11" id="KW-0521">NADP</keyword>
<dbReference type="SUPFAM" id="SSF50129">
    <property type="entry name" value="GroES-like"/>
    <property type="match status" value="1"/>
</dbReference>
<evidence type="ECO:0000256" key="15">
    <source>
        <dbReference type="ARBA" id="ARBA00023278"/>
    </source>
</evidence>
<dbReference type="GO" id="GO:0005737">
    <property type="term" value="C:cytoplasm"/>
    <property type="evidence" value="ECO:0007669"/>
    <property type="project" value="UniProtKB-SubCell"/>
</dbReference>
<evidence type="ECO:0000313" key="36">
    <source>
        <dbReference type="EMBL" id="CAH0390143.1"/>
    </source>
</evidence>
<dbReference type="InterPro" id="IPR011032">
    <property type="entry name" value="GroES-like_sf"/>
</dbReference>
<evidence type="ECO:0000256" key="30">
    <source>
        <dbReference type="ARBA" id="ARBA00048953"/>
    </source>
</evidence>
<evidence type="ECO:0000256" key="14">
    <source>
        <dbReference type="ARBA" id="ARBA00023098"/>
    </source>
</evidence>
<evidence type="ECO:0000256" key="34">
    <source>
        <dbReference type="ARBA" id="ARBA00049368"/>
    </source>
</evidence>
<comment type="subunit">
    <text evidence="3">Monomer or homodimer.</text>
</comment>
<comment type="catalytic activity">
    <reaction evidence="34">
        <text>hexanal + NADP(+) = (E)-hex-2-enal + NADPH + H(+)</text>
        <dbReference type="Rhea" id="RHEA:50776"/>
        <dbReference type="ChEBI" id="CHEBI:15378"/>
        <dbReference type="ChEBI" id="CHEBI:28913"/>
        <dbReference type="ChEBI" id="CHEBI:57783"/>
        <dbReference type="ChEBI" id="CHEBI:58349"/>
        <dbReference type="ChEBI" id="CHEBI:88528"/>
    </reaction>
    <physiologicalReaction direction="right-to-left" evidence="34">
        <dbReference type="Rhea" id="RHEA:50778"/>
    </physiologicalReaction>
</comment>
<dbReference type="GO" id="GO:0006693">
    <property type="term" value="P:prostaglandin metabolic process"/>
    <property type="evidence" value="ECO:0007669"/>
    <property type="project" value="UniProtKB-KW"/>
</dbReference>
<dbReference type="InterPro" id="IPR014190">
    <property type="entry name" value="PTGR1"/>
</dbReference>
<keyword evidence="8" id="KW-0644">Prostaglandin metabolism</keyword>
<keyword evidence="10" id="KW-0276">Fatty acid metabolism</keyword>
<evidence type="ECO:0000256" key="6">
    <source>
        <dbReference type="ARBA" id="ARBA00020651"/>
    </source>
</evidence>
<evidence type="ECO:0000256" key="13">
    <source>
        <dbReference type="ARBA" id="ARBA00023002"/>
    </source>
</evidence>
<comment type="catalytic activity">
    <reaction evidence="20">
        <text>octanal + NADP(+) = (2E)-octenal + NADPH + H(+)</text>
        <dbReference type="Rhea" id="RHEA:50780"/>
        <dbReference type="ChEBI" id="CHEBI:15378"/>
        <dbReference type="ChEBI" id="CHEBI:17935"/>
        <dbReference type="ChEBI" id="CHEBI:57783"/>
        <dbReference type="ChEBI" id="CHEBI:58349"/>
        <dbReference type="ChEBI" id="CHEBI:61748"/>
    </reaction>
    <physiologicalReaction direction="right-to-left" evidence="20">
        <dbReference type="Rhea" id="RHEA:50782"/>
    </physiologicalReaction>
</comment>
<evidence type="ECO:0000256" key="28">
    <source>
        <dbReference type="ARBA" id="ARBA00048387"/>
    </source>
</evidence>
<dbReference type="SMART" id="SM00829">
    <property type="entry name" value="PKS_ER"/>
    <property type="match status" value="1"/>
</dbReference>
<dbReference type="Pfam" id="PF00107">
    <property type="entry name" value="ADH_zinc_N"/>
    <property type="match status" value="1"/>
</dbReference>
<dbReference type="GO" id="GO:0047522">
    <property type="term" value="F:15-oxoprostaglandin 13-reductase [NAD(P)+] activity"/>
    <property type="evidence" value="ECO:0007669"/>
    <property type="project" value="UniProtKB-EC"/>
</dbReference>
<keyword evidence="7" id="KW-0963">Cytoplasm</keyword>
<comment type="catalytic activity">
    <reaction evidence="25">
        <text>dodecanal + NADP(+) = (2E)-dodecenal + NADPH + H(+)</text>
        <dbReference type="Rhea" id="RHEA:50784"/>
        <dbReference type="ChEBI" id="CHEBI:15378"/>
        <dbReference type="ChEBI" id="CHEBI:27836"/>
        <dbReference type="ChEBI" id="CHEBI:57783"/>
        <dbReference type="ChEBI" id="CHEBI:58349"/>
        <dbReference type="ChEBI" id="CHEBI:133741"/>
    </reaction>
    <physiologicalReaction direction="right-to-left" evidence="25">
        <dbReference type="Rhea" id="RHEA:50786"/>
    </physiologicalReaction>
</comment>
<gene>
    <name evidence="36" type="ORF">BEMITA_LOCUS8893</name>
</gene>
<keyword evidence="14" id="KW-0443">Lipid metabolism</keyword>
<evidence type="ECO:0000256" key="21">
    <source>
        <dbReference type="ARBA" id="ARBA00047617"/>
    </source>
</evidence>
<evidence type="ECO:0000256" key="3">
    <source>
        <dbReference type="ARBA" id="ARBA00011852"/>
    </source>
</evidence>
<comment type="catalytic activity">
    <reaction evidence="24">
        <text>13,14-dihydro-15-oxo-prostaglandin F1alpha + NADP(+) = 15-oxoprostaglandin F1alpha + NADPH + H(+)</text>
        <dbReference type="Rhea" id="RHEA:50592"/>
        <dbReference type="ChEBI" id="CHEBI:15378"/>
        <dbReference type="ChEBI" id="CHEBI:57783"/>
        <dbReference type="ChEBI" id="CHEBI:58349"/>
        <dbReference type="ChEBI" id="CHEBI:79072"/>
        <dbReference type="ChEBI" id="CHEBI:133411"/>
    </reaction>
    <physiologicalReaction direction="right-to-left" evidence="24">
        <dbReference type="Rhea" id="RHEA:50594"/>
    </physiologicalReaction>
</comment>
<sequence>MVKNKKFILVKHFEGEIDKSCLKLEEENVPTLKANEVLTEALWMSVDPYMRPYSAHLPLNSVMIGSQVAKVVESKNERFKVGQLVLGYFGWQTHTVWNPSEMSSALGNPYVLPDFGDLPPSLGLGIVGMPGLTAYFGLLELCDPKPKEVVVVNSAAGAVGSCVGQIAKNKGCFVIGFAGSDKKVKWLKETLKFDAAFNYKTKDVSEALKEAAPGGVDVYFDNVGGEFSSSVLYQMKDFGRVAVCGSISSYNADHKHLPKATIIQPPLIFKQLKMEGFVVTRWKKRYEEGIGQLLKWVKEGKLVYEEHVTEGFEKLPDALLGLFQGENTGKAVVKV</sequence>
<dbReference type="InterPro" id="IPR013149">
    <property type="entry name" value="ADH-like_C"/>
</dbReference>
<evidence type="ECO:0000256" key="9">
    <source>
        <dbReference type="ARBA" id="ARBA00022553"/>
    </source>
</evidence>
<evidence type="ECO:0000256" key="4">
    <source>
        <dbReference type="ARBA" id="ARBA00011981"/>
    </source>
</evidence>
<evidence type="ECO:0000256" key="29">
    <source>
        <dbReference type="ARBA" id="ARBA00048591"/>
    </source>
</evidence>
<evidence type="ECO:0000256" key="24">
    <source>
        <dbReference type="ARBA" id="ARBA00047878"/>
    </source>
</evidence>
<dbReference type="Gene3D" id="3.40.50.720">
    <property type="entry name" value="NAD(P)-binding Rossmann-like Domain"/>
    <property type="match status" value="1"/>
</dbReference>
<dbReference type="GO" id="GO:0032440">
    <property type="term" value="F:2-alkenal reductase [NAD(P)H] activity"/>
    <property type="evidence" value="ECO:0007669"/>
    <property type="project" value="UniProtKB-EC"/>
</dbReference>
<evidence type="ECO:0000256" key="23">
    <source>
        <dbReference type="ARBA" id="ARBA00047871"/>
    </source>
</evidence>
<evidence type="ECO:0000256" key="27">
    <source>
        <dbReference type="ARBA" id="ARBA00048290"/>
    </source>
</evidence>
<keyword evidence="12" id="KW-0007">Acetylation</keyword>
<dbReference type="InterPro" id="IPR020843">
    <property type="entry name" value="ER"/>
</dbReference>
<dbReference type="OrthoDB" id="1470350at2759"/>
<comment type="catalytic activity">
    <reaction evidence="27">
        <text>13,14-dihydro-15-oxo-PGF2alpha + NADP(+) = 15-oxoprostaglandin F2alpha + NADPH + H(+)</text>
        <dbReference type="Rhea" id="RHEA:50588"/>
        <dbReference type="ChEBI" id="CHEBI:15378"/>
        <dbReference type="ChEBI" id="CHEBI:57783"/>
        <dbReference type="ChEBI" id="CHEBI:58349"/>
        <dbReference type="ChEBI" id="CHEBI:133374"/>
        <dbReference type="ChEBI" id="CHEBI:133409"/>
    </reaction>
    <physiologicalReaction direction="right-to-left" evidence="27">
        <dbReference type="Rhea" id="RHEA:50590"/>
    </physiologicalReaction>
</comment>
<comment type="catalytic activity">
    <reaction evidence="26">
        <text>nonan-2-one + NADP(+) = (3E)-nonen-2-one + NADPH + H(+)</text>
        <dbReference type="Rhea" id="RHEA:50616"/>
        <dbReference type="ChEBI" id="CHEBI:15378"/>
        <dbReference type="ChEBI" id="CHEBI:57783"/>
        <dbReference type="ChEBI" id="CHEBI:58349"/>
        <dbReference type="ChEBI" id="CHEBI:77927"/>
        <dbReference type="ChEBI" id="CHEBI:133457"/>
    </reaction>
    <physiologicalReaction direction="right-to-left" evidence="26">
        <dbReference type="Rhea" id="RHEA:50618"/>
    </physiologicalReaction>
</comment>
<evidence type="ECO:0000256" key="12">
    <source>
        <dbReference type="ARBA" id="ARBA00022990"/>
    </source>
</evidence>
<evidence type="ECO:0000256" key="1">
    <source>
        <dbReference type="ARBA" id="ARBA00004496"/>
    </source>
</evidence>
<comment type="similarity">
    <text evidence="2">Belongs to the NADP-dependent oxidoreductase L4BD family.</text>
</comment>
<keyword evidence="37" id="KW-1185">Reference proteome</keyword>
<organism evidence="36 37">
    <name type="scientific">Bemisia tabaci</name>
    <name type="common">Sweetpotato whitefly</name>
    <name type="synonym">Aleurodes tabaci</name>
    <dbReference type="NCBI Taxonomy" id="7038"/>
    <lineage>
        <taxon>Eukaryota</taxon>
        <taxon>Metazoa</taxon>
        <taxon>Ecdysozoa</taxon>
        <taxon>Arthropoda</taxon>
        <taxon>Hexapoda</taxon>
        <taxon>Insecta</taxon>
        <taxon>Pterygota</taxon>
        <taxon>Neoptera</taxon>
        <taxon>Paraneoptera</taxon>
        <taxon>Hemiptera</taxon>
        <taxon>Sternorrhyncha</taxon>
        <taxon>Aleyrodoidea</taxon>
        <taxon>Aleyrodidae</taxon>
        <taxon>Aleyrodinae</taxon>
        <taxon>Bemisia</taxon>
    </lineage>
</organism>
<protein>
    <recommendedName>
        <fullName evidence="6">Prostaglandin reductase 1</fullName>
        <ecNumber evidence="4">1.3.1.48</ecNumber>
        <ecNumber evidence="5">1.3.1.74</ecNumber>
    </recommendedName>
    <alternativeName>
        <fullName evidence="19">15-oxoprostaglandin 13-reductase</fullName>
    </alternativeName>
    <alternativeName>
        <fullName evidence="17">Dithiolethione-inducible gene 1 protein</fullName>
    </alternativeName>
    <alternativeName>
        <fullName evidence="16">Leukotriene B4 12-hydroxydehydrogenase</fullName>
    </alternativeName>
    <alternativeName>
        <fullName evidence="18">NAD(P)H-dependent alkenal/one oxidoreductase</fullName>
    </alternativeName>
</protein>
<evidence type="ECO:0000256" key="10">
    <source>
        <dbReference type="ARBA" id="ARBA00022832"/>
    </source>
</evidence>
<dbReference type="Proteomes" id="UP001152759">
    <property type="component" value="Chromosome 5"/>
</dbReference>
<name>A0A9P0F560_BEMTA</name>
<comment type="catalytic activity">
    <reaction evidence="31">
        <text>(5S,12S)-dihydroxy-(6E,10E,12E,14Z)-eicosatetraenoate + NADP(+) = 12-oxo-(5S)-hydroxy-(6E,8E,10E,14Z)-eicosatetraenoate + NADPH + H(+)</text>
        <dbReference type="Rhea" id="RHEA:51212"/>
        <dbReference type="ChEBI" id="CHEBI:15378"/>
        <dbReference type="ChEBI" id="CHEBI:57783"/>
        <dbReference type="ChEBI" id="CHEBI:58349"/>
        <dbReference type="ChEBI" id="CHEBI:133974"/>
        <dbReference type="ChEBI" id="CHEBI:133975"/>
    </reaction>
    <physiologicalReaction direction="left-to-right" evidence="31">
        <dbReference type="Rhea" id="RHEA:51213"/>
    </physiologicalReaction>
</comment>
<dbReference type="EMBL" id="OU963866">
    <property type="protein sequence ID" value="CAH0390143.1"/>
    <property type="molecule type" value="Genomic_DNA"/>
</dbReference>
<evidence type="ECO:0000256" key="25">
    <source>
        <dbReference type="ARBA" id="ARBA00047903"/>
    </source>
</evidence>
<evidence type="ECO:0000256" key="18">
    <source>
        <dbReference type="ARBA" id="ARBA00032297"/>
    </source>
</evidence>
<evidence type="ECO:0000256" key="16">
    <source>
        <dbReference type="ARBA" id="ARBA00031851"/>
    </source>
</evidence>
<comment type="catalytic activity">
    <reaction evidence="29">
        <text>20-hydroxy-leukotriene B4 + NADP(+) = 12-oxo-20-hydroxy-leukotriene B4 + NADPH + H(+)</text>
        <dbReference type="Rhea" id="RHEA:51208"/>
        <dbReference type="ChEBI" id="CHEBI:15378"/>
        <dbReference type="ChEBI" id="CHEBI:57460"/>
        <dbReference type="ChEBI" id="CHEBI:57783"/>
        <dbReference type="ChEBI" id="CHEBI:58349"/>
        <dbReference type="ChEBI" id="CHEBI:133346"/>
    </reaction>
    <physiologicalReaction direction="left-to-right" evidence="29">
        <dbReference type="Rhea" id="RHEA:51209"/>
    </physiologicalReaction>
</comment>
<dbReference type="SUPFAM" id="SSF51735">
    <property type="entry name" value="NAD(P)-binding Rossmann-fold domains"/>
    <property type="match status" value="1"/>
</dbReference>
<dbReference type="PANTHER" id="PTHR43205:SF7">
    <property type="entry name" value="PROSTAGLANDIN REDUCTASE 1"/>
    <property type="match status" value="1"/>
</dbReference>
<dbReference type="EC" id="1.3.1.74" evidence="5"/>
<dbReference type="Gene3D" id="3.90.180.10">
    <property type="entry name" value="Medium-chain alcohol dehydrogenases, catalytic domain"/>
    <property type="match status" value="1"/>
</dbReference>
<evidence type="ECO:0000259" key="35">
    <source>
        <dbReference type="SMART" id="SM00829"/>
    </source>
</evidence>
<evidence type="ECO:0000256" key="22">
    <source>
        <dbReference type="ARBA" id="ARBA00047742"/>
    </source>
</evidence>
<dbReference type="InterPro" id="IPR045010">
    <property type="entry name" value="MDR_fam"/>
</dbReference>
<evidence type="ECO:0000256" key="32">
    <source>
        <dbReference type="ARBA" id="ARBA00049070"/>
    </source>
</evidence>
<keyword evidence="15" id="KW-0379">Hydroxylation</keyword>